<feature type="transmembrane region" description="Helical" evidence="1">
    <location>
        <begin position="272"/>
        <end position="289"/>
    </location>
</feature>
<feature type="transmembrane region" description="Helical" evidence="1">
    <location>
        <begin position="334"/>
        <end position="354"/>
    </location>
</feature>
<keyword evidence="1" id="KW-1133">Transmembrane helix</keyword>
<feature type="transmembrane region" description="Helical" evidence="1">
    <location>
        <begin position="445"/>
        <end position="465"/>
    </location>
</feature>
<feature type="transmembrane region" description="Helical" evidence="1">
    <location>
        <begin position="21"/>
        <end position="42"/>
    </location>
</feature>
<keyword evidence="1" id="KW-0812">Transmembrane</keyword>
<evidence type="ECO:0000256" key="1">
    <source>
        <dbReference type="SAM" id="Phobius"/>
    </source>
</evidence>
<feature type="transmembrane region" description="Helical" evidence="1">
    <location>
        <begin position="112"/>
        <end position="130"/>
    </location>
</feature>
<accession>A0A7X9FQC1</accession>
<name>A0A7X9FQC1_9DELT</name>
<feature type="transmembrane region" description="Helical" evidence="1">
    <location>
        <begin position="360"/>
        <end position="381"/>
    </location>
</feature>
<feature type="transmembrane region" description="Helical" evidence="1">
    <location>
        <begin position="137"/>
        <end position="156"/>
    </location>
</feature>
<evidence type="ECO:0008006" key="4">
    <source>
        <dbReference type="Google" id="ProtNLM"/>
    </source>
</evidence>
<dbReference type="EMBL" id="JAAZON010000157">
    <property type="protein sequence ID" value="NMC62299.1"/>
    <property type="molecule type" value="Genomic_DNA"/>
</dbReference>
<feature type="transmembrane region" description="Helical" evidence="1">
    <location>
        <begin position="309"/>
        <end position="327"/>
    </location>
</feature>
<dbReference type="Proteomes" id="UP000524246">
    <property type="component" value="Unassembled WGS sequence"/>
</dbReference>
<feature type="transmembrane region" description="Helical" evidence="1">
    <location>
        <begin position="241"/>
        <end position="260"/>
    </location>
</feature>
<gene>
    <name evidence="2" type="ORF">GYA55_03945</name>
</gene>
<feature type="transmembrane region" description="Helical" evidence="1">
    <location>
        <begin position="168"/>
        <end position="184"/>
    </location>
</feature>
<organism evidence="2 3">
    <name type="scientific">SAR324 cluster bacterium</name>
    <dbReference type="NCBI Taxonomy" id="2024889"/>
    <lineage>
        <taxon>Bacteria</taxon>
        <taxon>Deltaproteobacteria</taxon>
        <taxon>SAR324 cluster</taxon>
    </lineage>
</organism>
<feature type="non-terminal residue" evidence="2">
    <location>
        <position position="596"/>
    </location>
</feature>
<dbReference type="AlphaFoldDB" id="A0A7X9FQC1"/>
<keyword evidence="1" id="KW-0472">Membrane</keyword>
<feature type="transmembrane region" description="Helical" evidence="1">
    <location>
        <begin position="196"/>
        <end position="229"/>
    </location>
</feature>
<reference evidence="2 3" key="1">
    <citation type="journal article" date="2020" name="Biotechnol. Biofuels">
        <title>New insights from the biogas microbiome by comprehensive genome-resolved metagenomics of nearly 1600 species originating from multiple anaerobic digesters.</title>
        <authorList>
            <person name="Campanaro S."/>
            <person name="Treu L."/>
            <person name="Rodriguez-R L.M."/>
            <person name="Kovalovszki A."/>
            <person name="Ziels R.M."/>
            <person name="Maus I."/>
            <person name="Zhu X."/>
            <person name="Kougias P.G."/>
            <person name="Basile A."/>
            <person name="Luo G."/>
            <person name="Schluter A."/>
            <person name="Konstantinidis K.T."/>
            <person name="Angelidaki I."/>
        </authorList>
    </citation>
    <scope>NUCLEOTIDE SEQUENCE [LARGE SCALE GENOMIC DNA]</scope>
    <source>
        <strain evidence="2">AS27yjCOA_65</strain>
    </source>
</reference>
<comment type="caution">
    <text evidence="2">The sequence shown here is derived from an EMBL/GenBank/DDBJ whole genome shotgun (WGS) entry which is preliminary data.</text>
</comment>
<protein>
    <recommendedName>
        <fullName evidence="4">Glycosyltransferase RgtA/B/C/D-like domain-containing protein</fullName>
    </recommendedName>
</protein>
<evidence type="ECO:0000313" key="2">
    <source>
        <dbReference type="EMBL" id="NMC62299.1"/>
    </source>
</evidence>
<sequence length="596" mass="66698">MSKRFESKNSDSIPFLDLHKASLAKDLIASLLILLLLIVFRYRVFANFTTHVLGGTEADAGLYIWLLQAIPESLGNLPWFSSRAFYPYGLSFAWSDNFFLPALIAWPFLKTGIAIPAIFNSIILGAAFLSGFLTYRLALMLSGNFFAALFGASVFLTDPFVAGHLGHPQLQFSFIFPLISLFYFRYMERPKMLQAFWIGLAGFLCFLCSVYYAVFASLCVFLLVAALILLRPSYFKFRHYAVLFVGATLGALPSLPFIWPYMKVAEAFGERALHEAFFFSANLASFVSAPSWSSLYGLSSAWSHPEANFFPGFIVYILAGLAFYRLFQAKTQREIYSTFGITFLILCVSFLPSLQAFSSSYLGSIALWFFILVFVCLLYAMGQLEKELGVTYFSNRALIGTFALLAVSAFVLSFGPLAYPEAGEISLSPFRLFYEIFPAFSSLRAIGRIGILLHFALIMLSVFALSHLSLKWQGFKFCILPLTLLALIENNFYTYPLQEIPARPSILSSLSDYAHKDSAVLFLPMTLEVDSKGKVKSWLDFSKKNINYMLWSIGAEYQVVNGYSGLRSKLMKELPAKTKSFPDEKALIAIKGIAGL</sequence>
<proteinExistence type="predicted"/>
<evidence type="ECO:0000313" key="3">
    <source>
        <dbReference type="Proteomes" id="UP000524246"/>
    </source>
</evidence>
<feature type="transmembrane region" description="Helical" evidence="1">
    <location>
        <begin position="393"/>
        <end position="419"/>
    </location>
</feature>